<dbReference type="Proteomes" id="UP000251960">
    <property type="component" value="Chromosome 3"/>
</dbReference>
<feature type="region of interest" description="Disordered" evidence="4">
    <location>
        <begin position="1"/>
        <end position="51"/>
    </location>
</feature>
<proteinExistence type="predicted"/>
<accession>A0A3L6FCA3</accession>
<keyword evidence="2" id="KW-0805">Transcription regulation</keyword>
<feature type="region of interest" description="Disordered" evidence="4">
    <location>
        <begin position="69"/>
        <end position="92"/>
    </location>
</feature>
<dbReference type="GO" id="GO:0003700">
    <property type="term" value="F:DNA-binding transcription factor activity"/>
    <property type="evidence" value="ECO:0007669"/>
    <property type="project" value="InterPro"/>
</dbReference>
<dbReference type="AlphaFoldDB" id="A0A3L6FCA3"/>
<evidence type="ECO:0000256" key="1">
    <source>
        <dbReference type="ARBA" id="ARBA00022491"/>
    </source>
</evidence>
<evidence type="ECO:0000313" key="6">
    <source>
        <dbReference type="Proteomes" id="UP000251960"/>
    </source>
</evidence>
<evidence type="ECO:0000256" key="3">
    <source>
        <dbReference type="ARBA" id="ARBA00023163"/>
    </source>
</evidence>
<feature type="compositionally biased region" description="Low complexity" evidence="4">
    <location>
        <begin position="80"/>
        <end position="91"/>
    </location>
</feature>
<evidence type="ECO:0000256" key="4">
    <source>
        <dbReference type="SAM" id="MobiDB-lite"/>
    </source>
</evidence>
<feature type="compositionally biased region" description="Gly residues" evidence="4">
    <location>
        <begin position="18"/>
        <end position="30"/>
    </location>
</feature>
<dbReference type="ExpressionAtlas" id="A0A3L6FCA3">
    <property type="expression patterns" value="baseline and differential"/>
</dbReference>
<dbReference type="PANTHER" id="PTHR33388:SF18">
    <property type="entry name" value="PROTEIN SPEAR1"/>
    <property type="match status" value="1"/>
</dbReference>
<reference evidence="5 6" key="1">
    <citation type="journal article" date="2018" name="Nat. Genet.">
        <title>Extensive intraspecific gene order and gene structural variations between Mo17 and other maize genomes.</title>
        <authorList>
            <person name="Sun S."/>
            <person name="Zhou Y."/>
            <person name="Chen J."/>
            <person name="Shi J."/>
            <person name="Zhao H."/>
            <person name="Zhao H."/>
            <person name="Song W."/>
            <person name="Zhang M."/>
            <person name="Cui Y."/>
            <person name="Dong X."/>
            <person name="Liu H."/>
            <person name="Ma X."/>
            <person name="Jiao Y."/>
            <person name="Wang B."/>
            <person name="Wei X."/>
            <person name="Stein J.C."/>
            <person name="Glaubitz J.C."/>
            <person name="Lu F."/>
            <person name="Yu G."/>
            <person name="Liang C."/>
            <person name="Fengler K."/>
            <person name="Li B."/>
            <person name="Rafalski A."/>
            <person name="Schnable P.S."/>
            <person name="Ware D.H."/>
            <person name="Buckler E.S."/>
            <person name="Lai J."/>
        </authorList>
    </citation>
    <scope>NUCLEOTIDE SEQUENCE [LARGE SCALE GENOMIC DNA]</scope>
    <source>
        <strain evidence="6">cv. Missouri 17</strain>
        <tissue evidence="5">Seedling</tissue>
    </source>
</reference>
<gene>
    <name evidence="5" type="ORF">Zm00014a_018039</name>
</gene>
<dbReference type="PANTHER" id="PTHR33388">
    <property type="entry name" value="OS01G0212500 PROTEIN"/>
    <property type="match status" value="1"/>
</dbReference>
<protein>
    <submittedName>
        <fullName evidence="5">Uncharacterized protein</fullName>
    </submittedName>
</protein>
<dbReference type="EMBL" id="NCVQ01000004">
    <property type="protein sequence ID" value="PWZ30874.1"/>
    <property type="molecule type" value="Genomic_DNA"/>
</dbReference>
<keyword evidence="3" id="KW-0804">Transcription</keyword>
<name>A0A3L6FCA3_MAIZE</name>
<comment type="caution">
    <text evidence="5">The sequence shown here is derived from an EMBL/GenBank/DDBJ whole genome shotgun (WGS) entry which is preliminary data.</text>
</comment>
<dbReference type="InterPro" id="IPR040356">
    <property type="entry name" value="SPEAR"/>
</dbReference>
<evidence type="ECO:0000313" key="5">
    <source>
        <dbReference type="EMBL" id="PWZ30874.1"/>
    </source>
</evidence>
<organism evidence="5 6">
    <name type="scientific">Zea mays</name>
    <name type="common">Maize</name>
    <dbReference type="NCBI Taxonomy" id="4577"/>
    <lineage>
        <taxon>Eukaryota</taxon>
        <taxon>Viridiplantae</taxon>
        <taxon>Streptophyta</taxon>
        <taxon>Embryophyta</taxon>
        <taxon>Tracheophyta</taxon>
        <taxon>Spermatophyta</taxon>
        <taxon>Magnoliopsida</taxon>
        <taxon>Liliopsida</taxon>
        <taxon>Poales</taxon>
        <taxon>Poaceae</taxon>
        <taxon>PACMAD clade</taxon>
        <taxon>Panicoideae</taxon>
        <taxon>Andropogonodae</taxon>
        <taxon>Andropogoneae</taxon>
        <taxon>Tripsacinae</taxon>
        <taxon>Zea</taxon>
    </lineage>
</organism>
<feature type="region of interest" description="Disordered" evidence="4">
    <location>
        <begin position="132"/>
        <end position="156"/>
    </location>
</feature>
<keyword evidence="1" id="KW-0678">Repressor</keyword>
<evidence type="ECO:0000256" key="2">
    <source>
        <dbReference type="ARBA" id="ARBA00023015"/>
    </source>
</evidence>
<sequence length="187" mass="20385">MGSSSDECSPAREMCMEVGGGRGRRGGGGSRSAADGGRTAKQKQPQRGLGVAQLEKIRLHNQMLAAYRSATRQPPHDHPQQQPQGHDVVVDAATHFQLVPPPRSDSSSFQPYHHRGVVQYYGGMYSRTATSPPSLYAHDVRDSSGHRLGPPQQQQQQHYCMTMMSSSSRSDDGACSAAEELDLELRL</sequence>